<gene>
    <name evidence="4" type="ORF">FXB40_11500</name>
</gene>
<dbReference type="Proteomes" id="UP000324758">
    <property type="component" value="Unassembled WGS sequence"/>
</dbReference>
<feature type="DNA-binding region" description="OmpR/PhoB-type" evidence="2">
    <location>
        <begin position="58"/>
        <end position="153"/>
    </location>
</feature>
<dbReference type="PANTHER" id="PTHR47691">
    <property type="entry name" value="REGULATOR-RELATED"/>
    <property type="match status" value="1"/>
</dbReference>
<dbReference type="InterPro" id="IPR027417">
    <property type="entry name" value="P-loop_NTPase"/>
</dbReference>
<dbReference type="OrthoDB" id="4473689at2"/>
<organism evidence="4 5">
    <name type="scientific">Bradyrhizobium rifense</name>
    <dbReference type="NCBI Taxonomy" id="515499"/>
    <lineage>
        <taxon>Bacteria</taxon>
        <taxon>Pseudomonadati</taxon>
        <taxon>Pseudomonadota</taxon>
        <taxon>Alphaproteobacteria</taxon>
        <taxon>Hyphomicrobiales</taxon>
        <taxon>Nitrobacteraceae</taxon>
        <taxon>Bradyrhizobium</taxon>
    </lineage>
</organism>
<dbReference type="AlphaFoldDB" id="A0A5D3KI41"/>
<evidence type="ECO:0000313" key="5">
    <source>
        <dbReference type="Proteomes" id="UP000324758"/>
    </source>
</evidence>
<name>A0A5D3KI41_9BRAD</name>
<keyword evidence="1 2" id="KW-0238">DNA-binding</keyword>
<dbReference type="SUPFAM" id="SSF46894">
    <property type="entry name" value="C-terminal effector domain of the bipartite response regulators"/>
    <property type="match status" value="1"/>
</dbReference>
<dbReference type="GO" id="GO:0006355">
    <property type="term" value="P:regulation of DNA-templated transcription"/>
    <property type="evidence" value="ECO:0007669"/>
    <property type="project" value="InterPro"/>
</dbReference>
<dbReference type="SUPFAM" id="SSF48452">
    <property type="entry name" value="TPR-like"/>
    <property type="match status" value="1"/>
</dbReference>
<dbReference type="PRINTS" id="PR00364">
    <property type="entry name" value="DISEASERSIST"/>
</dbReference>
<proteinExistence type="predicted"/>
<dbReference type="InterPro" id="IPR011990">
    <property type="entry name" value="TPR-like_helical_dom_sf"/>
</dbReference>
<dbReference type="CDD" id="cd00383">
    <property type="entry name" value="trans_reg_C"/>
    <property type="match status" value="1"/>
</dbReference>
<keyword evidence="5" id="KW-1185">Reference proteome</keyword>
<dbReference type="InterPro" id="IPR058852">
    <property type="entry name" value="HTH_77"/>
</dbReference>
<evidence type="ECO:0000256" key="2">
    <source>
        <dbReference type="PROSITE-ProRule" id="PRU01091"/>
    </source>
</evidence>
<feature type="domain" description="OmpR/PhoB-type" evidence="3">
    <location>
        <begin position="58"/>
        <end position="153"/>
    </location>
</feature>
<dbReference type="EMBL" id="VSSS01000018">
    <property type="protein sequence ID" value="TYL96655.1"/>
    <property type="molecule type" value="Genomic_DNA"/>
</dbReference>
<dbReference type="PANTHER" id="PTHR47691:SF3">
    <property type="entry name" value="HTH-TYPE TRANSCRIPTIONAL REGULATOR RV0890C-RELATED"/>
    <property type="match status" value="1"/>
</dbReference>
<dbReference type="GO" id="GO:0003677">
    <property type="term" value="F:DNA binding"/>
    <property type="evidence" value="ECO:0007669"/>
    <property type="project" value="UniProtKB-UniRule"/>
</dbReference>
<dbReference type="Pfam" id="PF25872">
    <property type="entry name" value="HTH_77"/>
    <property type="match status" value="1"/>
</dbReference>
<dbReference type="InterPro" id="IPR036388">
    <property type="entry name" value="WH-like_DNA-bd_sf"/>
</dbReference>
<dbReference type="RefSeq" id="WP_148772318.1">
    <property type="nucleotide sequence ID" value="NZ_VSSS01000018.1"/>
</dbReference>
<dbReference type="Gene3D" id="3.40.50.300">
    <property type="entry name" value="P-loop containing nucleotide triphosphate hydrolases"/>
    <property type="match status" value="1"/>
</dbReference>
<dbReference type="GO" id="GO:0000160">
    <property type="term" value="P:phosphorelay signal transduction system"/>
    <property type="evidence" value="ECO:0007669"/>
    <property type="project" value="InterPro"/>
</dbReference>
<reference evidence="4 5" key="1">
    <citation type="submission" date="2019-08" db="EMBL/GenBank/DDBJ databases">
        <title>Bradyrhizobium hipponensis sp. nov., a rhizobium isolated from a Lupinus angustifolius root nodule in Tunisia.</title>
        <authorList>
            <person name="Off K."/>
            <person name="Rejili M."/>
            <person name="Mars M."/>
            <person name="Brachmann A."/>
            <person name="Marin M."/>
        </authorList>
    </citation>
    <scope>NUCLEOTIDE SEQUENCE [LARGE SCALE GENOMIC DNA]</scope>
    <source>
        <strain evidence="4 5">CTAW71</strain>
    </source>
</reference>
<dbReference type="Pfam" id="PF00486">
    <property type="entry name" value="Trans_reg_C"/>
    <property type="match status" value="1"/>
</dbReference>
<dbReference type="Gene3D" id="1.10.10.10">
    <property type="entry name" value="Winged helix-like DNA-binding domain superfamily/Winged helix DNA-binding domain"/>
    <property type="match status" value="1"/>
</dbReference>
<dbReference type="SMART" id="SM00862">
    <property type="entry name" value="Trans_reg_C"/>
    <property type="match status" value="1"/>
</dbReference>
<dbReference type="SUPFAM" id="SSF52540">
    <property type="entry name" value="P-loop containing nucleoside triphosphate hydrolases"/>
    <property type="match status" value="1"/>
</dbReference>
<accession>A0A5D3KI41</accession>
<evidence type="ECO:0000313" key="4">
    <source>
        <dbReference type="EMBL" id="TYL96655.1"/>
    </source>
</evidence>
<dbReference type="InterPro" id="IPR001867">
    <property type="entry name" value="OmpR/PhoB-type_DNA-bd"/>
</dbReference>
<comment type="caution">
    <text evidence="4">The sequence shown here is derived from an EMBL/GenBank/DDBJ whole genome shotgun (WGS) entry which is preliminary data.</text>
</comment>
<evidence type="ECO:0000256" key="1">
    <source>
        <dbReference type="ARBA" id="ARBA00023125"/>
    </source>
</evidence>
<sequence>MSTDDGARIAAASLRKAAVCRGKTLDLASAAAHMMPGRAPSPIQNTRGFSRMPAQGRQLVYATGEWEIDLGRRELRTRGAPVPLGGRAFEIIEVLIKSVGELVTKDELLSRIWPGASVEENTLQVHISALRKALGADRGMLKTISGRGYRLLGTWEPTPPGPRPKARSLQPLVSEQVFQTNLPEATSALIGRDAVGQHLRDLLSAYRVVTLTGPGGIGKTRLALQVARDLFPDFGGDCLLVELASLSDPALLPSAVARVLGLRLAEDAASHTVAQLMGSKKLLLALDNCEHVIEAAAQFTETIVQLCPHVSILATSREVLRIDGEYVYRVPPLDVPPEDQADPAKVLEHSAAQLFVSRATAAQADFPPDRENLAAISAICRRLDGIPLAIEFAAASAATLGLRHVAARLGDRFGLLTSGRRTALPRHQTLRAALDWSYELLTEQEQQVLCRLAVFHGGFSLEAAAAVAKNATNTLPMIEDIIGKLATKSLVQLDATGPAGRWRMLETIRAYALEKLDEAGEAVHARRRHGEYFRDLFVPMSSGLPSTKSDGVAWDVRDIDNIRGALDWCFSPAGDLAIGVSLTAACVPMWLNLSLVAECRERAERALACPEIEQTLSARLRMQLYIAFGRAFVQSMGAGEQIRSVLSKGFEIATAINDVDAELRALWAMWCYLDHKGEHAEALGLAQRFTETARQKGDSADLLVGERLIGYTAHYLGDQVEARRHLQRVVEGYVAPSGQRHMIWFQHDQHVVAKVLLARVLCLQGFLDQAMHLARESLEQARASGQTLTLRYVLGWGLCPLSLISGDLEISEEAVAMLVELAVRRGLPFWQTVGRAMEATLAIRRGDFASGSAWLRGVLDAKPDWILRFPDFLGAFAEGLAGSGKLSEALSTVERPLADAKQGEACWYLPEMLRIKGEILLRIGVDEAEAEARFREALDVAQQQGALLWELRSATSLARMLRRDRSKEARQILAPVYSRFTEGFDATDLRAARVTLETLR</sequence>
<dbReference type="InterPro" id="IPR016032">
    <property type="entry name" value="Sig_transdc_resp-reg_C-effctor"/>
</dbReference>
<dbReference type="PROSITE" id="PS51755">
    <property type="entry name" value="OMPR_PHOB"/>
    <property type="match status" value="1"/>
</dbReference>
<evidence type="ECO:0000259" key="3">
    <source>
        <dbReference type="PROSITE" id="PS51755"/>
    </source>
</evidence>
<protein>
    <submittedName>
        <fullName evidence="4">Transcriptional regulator</fullName>
    </submittedName>
</protein>
<dbReference type="Gene3D" id="1.25.40.10">
    <property type="entry name" value="Tetratricopeptide repeat domain"/>
    <property type="match status" value="1"/>
</dbReference>